<dbReference type="AlphaFoldDB" id="A0AAP0N3J5"/>
<feature type="repeat" description="PPR" evidence="3">
    <location>
        <begin position="170"/>
        <end position="200"/>
    </location>
</feature>
<dbReference type="Proteomes" id="UP001428341">
    <property type="component" value="Unassembled WGS sequence"/>
</dbReference>
<gene>
    <name evidence="4" type="ORF">WN944_021775</name>
</gene>
<accession>A0AAP0N3J5</accession>
<dbReference type="Gene3D" id="1.25.40.10">
    <property type="entry name" value="Tetratricopeptide repeat domain"/>
    <property type="match status" value="3"/>
</dbReference>
<evidence type="ECO:0000313" key="4">
    <source>
        <dbReference type="EMBL" id="KAK9228819.1"/>
    </source>
</evidence>
<feature type="repeat" description="PPR" evidence="3">
    <location>
        <begin position="201"/>
        <end position="235"/>
    </location>
</feature>
<evidence type="ECO:0000256" key="2">
    <source>
        <dbReference type="ARBA" id="ARBA00061659"/>
    </source>
</evidence>
<dbReference type="Pfam" id="PF20431">
    <property type="entry name" value="E_motif"/>
    <property type="match status" value="1"/>
</dbReference>
<dbReference type="InterPro" id="IPR011990">
    <property type="entry name" value="TPR-like_helical_dom_sf"/>
</dbReference>
<evidence type="ECO:0000256" key="3">
    <source>
        <dbReference type="PROSITE-ProRule" id="PRU00708"/>
    </source>
</evidence>
<dbReference type="GO" id="GO:0003723">
    <property type="term" value="F:RNA binding"/>
    <property type="evidence" value="ECO:0007669"/>
    <property type="project" value="InterPro"/>
</dbReference>
<dbReference type="FunFam" id="1.25.40.10:FF:000090">
    <property type="entry name" value="Pentatricopeptide repeat-containing protein, chloroplastic"/>
    <property type="match status" value="1"/>
</dbReference>
<comment type="caution">
    <text evidence="4">The sequence shown here is derived from an EMBL/GenBank/DDBJ whole genome shotgun (WGS) entry which is preliminary data.</text>
</comment>
<reference evidence="4 5" key="1">
    <citation type="submission" date="2024-05" db="EMBL/GenBank/DDBJ databases">
        <title>Haplotype-resolved chromosome-level genome assembly of Huyou (Citrus changshanensis).</title>
        <authorList>
            <person name="Miao C."/>
            <person name="Chen W."/>
            <person name="Wu Y."/>
            <person name="Wang L."/>
            <person name="Zhao S."/>
            <person name="Grierson D."/>
            <person name="Xu C."/>
            <person name="Chen K."/>
        </authorList>
    </citation>
    <scope>NUCLEOTIDE SEQUENCE [LARGE SCALE GENOMIC DNA]</scope>
    <source>
        <strain evidence="4">01-14</strain>
        <tissue evidence="4">Leaf</tissue>
    </source>
</reference>
<evidence type="ECO:0000313" key="5">
    <source>
        <dbReference type="Proteomes" id="UP001428341"/>
    </source>
</evidence>
<keyword evidence="1" id="KW-0677">Repeat</keyword>
<dbReference type="EMBL" id="JBCGBO010000001">
    <property type="protein sequence ID" value="KAK9228819.1"/>
    <property type="molecule type" value="Genomic_DNA"/>
</dbReference>
<dbReference type="PANTHER" id="PTHR47926">
    <property type="entry name" value="PENTATRICOPEPTIDE REPEAT-CONTAINING PROTEIN"/>
    <property type="match status" value="1"/>
</dbReference>
<dbReference type="InterPro" id="IPR002885">
    <property type="entry name" value="PPR_rpt"/>
</dbReference>
<dbReference type="GO" id="GO:0009451">
    <property type="term" value="P:RNA modification"/>
    <property type="evidence" value="ECO:0007669"/>
    <property type="project" value="InterPro"/>
</dbReference>
<dbReference type="PROSITE" id="PS51375">
    <property type="entry name" value="PPR"/>
    <property type="match status" value="4"/>
</dbReference>
<proteinExistence type="inferred from homology"/>
<feature type="repeat" description="PPR" evidence="3">
    <location>
        <begin position="364"/>
        <end position="398"/>
    </location>
</feature>
<keyword evidence="5" id="KW-1185">Reference proteome</keyword>
<dbReference type="FunFam" id="1.25.40.10:FF:001214">
    <property type="entry name" value="Pentatricopeptide repeat-containing protein At2g20540"/>
    <property type="match status" value="1"/>
</dbReference>
<dbReference type="InterPro" id="IPR046848">
    <property type="entry name" value="E_motif"/>
</dbReference>
<dbReference type="InterPro" id="IPR046960">
    <property type="entry name" value="PPR_At4g14850-like_plant"/>
</dbReference>
<dbReference type="Pfam" id="PF13041">
    <property type="entry name" value="PPR_2"/>
    <property type="match status" value="1"/>
</dbReference>
<evidence type="ECO:0008006" key="6">
    <source>
        <dbReference type="Google" id="ProtNLM"/>
    </source>
</evidence>
<comment type="similarity">
    <text evidence="2">Belongs to the PPR family. PCMP-E subfamily.</text>
</comment>
<dbReference type="NCBIfam" id="TIGR00756">
    <property type="entry name" value="PPR"/>
    <property type="match status" value="4"/>
</dbReference>
<name>A0AAP0N3J5_9ROSI</name>
<dbReference type="SUPFAM" id="SSF81901">
    <property type="entry name" value="HCP-like"/>
    <property type="match status" value="1"/>
</dbReference>
<organism evidence="4 5">
    <name type="scientific">Citrus x changshan-huyou</name>
    <dbReference type="NCBI Taxonomy" id="2935761"/>
    <lineage>
        <taxon>Eukaryota</taxon>
        <taxon>Viridiplantae</taxon>
        <taxon>Streptophyta</taxon>
        <taxon>Embryophyta</taxon>
        <taxon>Tracheophyta</taxon>
        <taxon>Spermatophyta</taxon>
        <taxon>Magnoliopsida</taxon>
        <taxon>eudicotyledons</taxon>
        <taxon>Gunneridae</taxon>
        <taxon>Pentapetalae</taxon>
        <taxon>rosids</taxon>
        <taxon>malvids</taxon>
        <taxon>Sapindales</taxon>
        <taxon>Rutaceae</taxon>
        <taxon>Aurantioideae</taxon>
        <taxon>Citrus</taxon>
    </lineage>
</organism>
<feature type="repeat" description="PPR" evidence="3">
    <location>
        <begin position="263"/>
        <end position="297"/>
    </location>
</feature>
<sequence length="544" mass="60794">MTSKYLVPRSKTLNQLKQVHSYLLKTLTKPHDQYHYYAQFLIRLLQFPGDNLSYARQVFDLIPKCKTQFLWTSLIRNHVLHAHFRQSILLYAKMHRLGVLTSGFTFSSVLNACARVPSLLEGKQVHAQVVQLGFLRNKFVITALLDLYAKCGDLPESRSLFDAMDDNDKDAVACTAVICGYTKIGLMDDAQRLFDSMAERNVISWSAMVAGYANCGNMKAAKEFYDRMTEKNSVTWVAMIAGYGKCGEVREAKKVFDEISEPDASCWAAMTVCYVQNGYAKAAIEMYKVMREENVRISEVAMVGAISACTQLGDVEMAAILAKHVDEGCCDRTNYVSNALIHMHSKCGYLDLAWREFSRIKTKDVISYSSMITAFADHGKSQEALDMFLKMRNEGIEPNQVTFIGVLSACSHGGLVEDGCKQFELMTRVFGIKPLTEHLTCMVDLLGRSGQLEKAHSLIMDYKDFCDAGTWGALLGACKVHVNAELGEIAARHLLELEPEKTGNSALLANIYASMGKWKDSEIVKMMISETEKKKSPGCSWISS</sequence>
<protein>
    <recommendedName>
        <fullName evidence="6">Pentatricopeptide repeat-containing protein</fullName>
    </recommendedName>
</protein>
<evidence type="ECO:0000256" key="1">
    <source>
        <dbReference type="ARBA" id="ARBA00022737"/>
    </source>
</evidence>
<dbReference type="Pfam" id="PF01535">
    <property type="entry name" value="PPR"/>
    <property type="match status" value="6"/>
</dbReference>